<dbReference type="EMBL" id="RXIC02000020">
    <property type="protein sequence ID" value="KAB1223297.1"/>
    <property type="molecule type" value="Genomic_DNA"/>
</dbReference>
<gene>
    <name evidence="2" type="ORF">CJ030_MR2G007846</name>
</gene>
<reference evidence="2 3" key="1">
    <citation type="journal article" date="2019" name="Plant Biotechnol. J.">
        <title>The red bayberry genome and genetic basis of sex determination.</title>
        <authorList>
            <person name="Jia H.M."/>
            <person name="Jia H.J."/>
            <person name="Cai Q.L."/>
            <person name="Wang Y."/>
            <person name="Zhao H.B."/>
            <person name="Yang W.F."/>
            <person name="Wang G.Y."/>
            <person name="Li Y.H."/>
            <person name="Zhan D.L."/>
            <person name="Shen Y.T."/>
            <person name="Niu Q.F."/>
            <person name="Chang L."/>
            <person name="Qiu J."/>
            <person name="Zhao L."/>
            <person name="Xie H.B."/>
            <person name="Fu W.Y."/>
            <person name="Jin J."/>
            <person name="Li X.W."/>
            <person name="Jiao Y."/>
            <person name="Zhou C.C."/>
            <person name="Tu T."/>
            <person name="Chai C.Y."/>
            <person name="Gao J.L."/>
            <person name="Fan L.J."/>
            <person name="van de Weg E."/>
            <person name="Wang J.Y."/>
            <person name="Gao Z.S."/>
        </authorList>
    </citation>
    <scope>NUCLEOTIDE SEQUENCE [LARGE SCALE GENOMIC DNA]</scope>
    <source>
        <tissue evidence="2">Leaves</tissue>
    </source>
</reference>
<protein>
    <submittedName>
        <fullName evidence="2">Uncharacterized protein</fullName>
    </submittedName>
</protein>
<organism evidence="2 3">
    <name type="scientific">Morella rubra</name>
    <name type="common">Chinese bayberry</name>
    <dbReference type="NCBI Taxonomy" id="262757"/>
    <lineage>
        <taxon>Eukaryota</taxon>
        <taxon>Viridiplantae</taxon>
        <taxon>Streptophyta</taxon>
        <taxon>Embryophyta</taxon>
        <taxon>Tracheophyta</taxon>
        <taxon>Spermatophyta</taxon>
        <taxon>Magnoliopsida</taxon>
        <taxon>eudicotyledons</taxon>
        <taxon>Gunneridae</taxon>
        <taxon>Pentapetalae</taxon>
        <taxon>rosids</taxon>
        <taxon>fabids</taxon>
        <taxon>Fagales</taxon>
        <taxon>Myricaceae</taxon>
        <taxon>Morella</taxon>
    </lineage>
</organism>
<feature type="region of interest" description="Disordered" evidence="1">
    <location>
        <begin position="28"/>
        <end position="49"/>
    </location>
</feature>
<proteinExistence type="predicted"/>
<sequence length="177" mass="18470">MGRLVEMLGRSLGGLECGAEDQVGLVGGAVNPESSGQSDPIPVESASAGMNERATSRISFSLELGMSPFLLLLLVGDAMITPPSPSYEFCTLFEESEATGSVSPTLLEFPLGDSVGLVEEEARDLVRREEVSSMFEGQGGDVSGKVLGVLQAESRLALVPTSSDDVLLNSSSKLDNS</sequence>
<evidence type="ECO:0000313" key="2">
    <source>
        <dbReference type="EMBL" id="KAB1223297.1"/>
    </source>
</evidence>
<name>A0A6A1WHH0_9ROSI</name>
<accession>A0A6A1WHH0</accession>
<evidence type="ECO:0000256" key="1">
    <source>
        <dbReference type="SAM" id="MobiDB-lite"/>
    </source>
</evidence>
<dbReference type="Proteomes" id="UP000516437">
    <property type="component" value="Chromosome 2"/>
</dbReference>
<comment type="caution">
    <text evidence="2">The sequence shown here is derived from an EMBL/GenBank/DDBJ whole genome shotgun (WGS) entry which is preliminary data.</text>
</comment>
<keyword evidence="3" id="KW-1185">Reference proteome</keyword>
<evidence type="ECO:0000313" key="3">
    <source>
        <dbReference type="Proteomes" id="UP000516437"/>
    </source>
</evidence>
<dbReference type="AlphaFoldDB" id="A0A6A1WHH0"/>